<name>A0A833H1C3_9LEPT</name>
<feature type="transmembrane region" description="Helical" evidence="1">
    <location>
        <begin position="161"/>
        <end position="183"/>
    </location>
</feature>
<dbReference type="PANTHER" id="PTHR36178">
    <property type="entry name" value="SLR0625 PROTEIN"/>
    <property type="match status" value="1"/>
</dbReference>
<feature type="transmembrane region" description="Helical" evidence="1">
    <location>
        <begin position="416"/>
        <end position="435"/>
    </location>
</feature>
<feature type="transmembrane region" description="Helical" evidence="1">
    <location>
        <begin position="64"/>
        <end position="81"/>
    </location>
</feature>
<dbReference type="GO" id="GO:0015813">
    <property type="term" value="P:L-glutamate transmembrane transport"/>
    <property type="evidence" value="ECO:0007669"/>
    <property type="project" value="InterPro"/>
</dbReference>
<feature type="transmembrane region" description="Helical" evidence="1">
    <location>
        <begin position="381"/>
        <end position="404"/>
    </location>
</feature>
<evidence type="ECO:0008006" key="4">
    <source>
        <dbReference type="Google" id="ProtNLM"/>
    </source>
</evidence>
<dbReference type="EMBL" id="WBUI01000010">
    <property type="protein sequence ID" value="KAB2932235.1"/>
    <property type="molecule type" value="Genomic_DNA"/>
</dbReference>
<dbReference type="GO" id="GO:0015501">
    <property type="term" value="F:glutamate:sodium symporter activity"/>
    <property type="evidence" value="ECO:0007669"/>
    <property type="project" value="InterPro"/>
</dbReference>
<keyword evidence="1" id="KW-0472">Membrane</keyword>
<feature type="transmembrane region" description="Helical" evidence="1">
    <location>
        <begin position="263"/>
        <end position="281"/>
    </location>
</feature>
<sequence>MIGLVGTAAFAYLLAWALNRRLAWLNRLLLPPSLLGGAVLLLLGPQVSGTFGKEIVPIEYYDSYRTWPGVLISFLFSGMILEPATRRGKAGLAVISQSLYVWLIAFVQLAWGYTVVLFFAVDPHERLFAHAIELSFLGGHGAASAFYAVAERLGNRAAADLSVAAATIGMLFGLGGGLLLAAFHRRHNQFGVGLFLEAHSSSDSDSGPDARKKTASQQVSIPVTEQAEEEQRLLLSFLLPVLPVFLAYVLVEILSGMMSAVQELPLFFFVILIAHTLKKLFQPLLSVTAVRTFHRLALEGLILSAVATLSLQTIEDHAGLLFALCAGAAVITVLLHLLAAPRLTPEYPDLALINFGMSTGTTAVGLALLRSLRQSLPVRSVQIYGLAAPFSGPFIGGGILSLLVFPELTMQLSPPVMLIVTIALSVITVGLSLLLKRLQTG</sequence>
<feature type="transmembrane region" description="Helical" evidence="1">
    <location>
        <begin position="233"/>
        <end position="251"/>
    </location>
</feature>
<evidence type="ECO:0000313" key="3">
    <source>
        <dbReference type="Proteomes" id="UP000460298"/>
    </source>
</evidence>
<dbReference type="GO" id="GO:0016020">
    <property type="term" value="C:membrane"/>
    <property type="evidence" value="ECO:0007669"/>
    <property type="project" value="InterPro"/>
</dbReference>
<keyword evidence="1" id="KW-0812">Transmembrane</keyword>
<protein>
    <recommendedName>
        <fullName evidence="4">Sodium:glutamate symporter</fullName>
    </recommendedName>
</protein>
<gene>
    <name evidence="2" type="ORF">F9K24_11575</name>
</gene>
<dbReference type="InterPro" id="IPR004445">
    <property type="entry name" value="GltS"/>
</dbReference>
<feature type="transmembrane region" description="Helical" evidence="1">
    <location>
        <begin position="318"/>
        <end position="339"/>
    </location>
</feature>
<evidence type="ECO:0000313" key="2">
    <source>
        <dbReference type="EMBL" id="KAB2932235.1"/>
    </source>
</evidence>
<keyword evidence="1" id="KW-1133">Transmembrane helix</keyword>
<dbReference type="PANTHER" id="PTHR36178:SF1">
    <property type="entry name" value="SODIUM_GLUTAMATE SYMPORTER"/>
    <property type="match status" value="1"/>
</dbReference>
<evidence type="ECO:0000256" key="1">
    <source>
        <dbReference type="SAM" id="Phobius"/>
    </source>
</evidence>
<dbReference type="Proteomes" id="UP000460298">
    <property type="component" value="Unassembled WGS sequence"/>
</dbReference>
<proteinExistence type="predicted"/>
<dbReference type="AlphaFoldDB" id="A0A833H1C3"/>
<reference evidence="2 3" key="1">
    <citation type="submission" date="2019-10" db="EMBL/GenBank/DDBJ databases">
        <title>Extracellular Electron Transfer in a Candidatus Methanoperedens spp. Enrichment Culture.</title>
        <authorList>
            <person name="Berger S."/>
            <person name="Rangel Shaw D."/>
            <person name="Berben T."/>
            <person name="In 'T Zandt M."/>
            <person name="Frank J."/>
            <person name="Reimann J."/>
            <person name="Jetten M.S.M."/>
            <person name="Welte C.U."/>
        </authorList>
    </citation>
    <scope>NUCLEOTIDE SEQUENCE [LARGE SCALE GENOMIC DNA]</scope>
    <source>
        <strain evidence="2">SB12</strain>
    </source>
</reference>
<feature type="transmembrane region" description="Helical" evidence="1">
    <location>
        <begin position="101"/>
        <end position="121"/>
    </location>
</feature>
<comment type="caution">
    <text evidence="2">The sequence shown here is derived from an EMBL/GenBank/DDBJ whole genome shotgun (WGS) entry which is preliminary data.</text>
</comment>
<feature type="transmembrane region" description="Helical" evidence="1">
    <location>
        <begin position="351"/>
        <end position="369"/>
    </location>
</feature>
<organism evidence="2 3">
    <name type="scientific">Leptonema illini</name>
    <dbReference type="NCBI Taxonomy" id="183"/>
    <lineage>
        <taxon>Bacteria</taxon>
        <taxon>Pseudomonadati</taxon>
        <taxon>Spirochaetota</taxon>
        <taxon>Spirochaetia</taxon>
        <taxon>Leptospirales</taxon>
        <taxon>Leptospiraceae</taxon>
        <taxon>Leptonema</taxon>
    </lineage>
</organism>
<accession>A0A833H1C3</accession>